<dbReference type="Pfam" id="PF10135">
    <property type="entry name" value="Rod-binding"/>
    <property type="match status" value="1"/>
</dbReference>
<accession>A0ABY7BMK5</accession>
<gene>
    <name evidence="2" type="ORF">OTK00_000240</name>
</gene>
<reference evidence="2" key="1">
    <citation type="submission" date="2022-12" db="EMBL/GenBank/DDBJ databases">
        <authorList>
            <person name="Bing R.G."/>
            <person name="Willard D.J."/>
            <person name="Manesh M.J.H."/>
            <person name="Laemthong T."/>
            <person name="Crosby J.R."/>
            <person name="Kelly R.M."/>
        </authorList>
    </citation>
    <scope>NUCLEOTIDE SEQUENCE</scope>
    <source>
        <strain evidence="2">DSM 8990</strain>
    </source>
</reference>
<dbReference type="Proteomes" id="UP001164909">
    <property type="component" value="Chromosome"/>
</dbReference>
<keyword evidence="3" id="KW-1185">Reference proteome</keyword>
<evidence type="ECO:0000313" key="2">
    <source>
        <dbReference type="EMBL" id="WAM34083.1"/>
    </source>
</evidence>
<evidence type="ECO:0000259" key="1">
    <source>
        <dbReference type="Pfam" id="PF10135"/>
    </source>
</evidence>
<organism evidence="2 3">
    <name type="scientific">Caldicellulosiruptor morganii</name>
    <dbReference type="NCBI Taxonomy" id="1387555"/>
    <lineage>
        <taxon>Bacteria</taxon>
        <taxon>Bacillati</taxon>
        <taxon>Bacillota</taxon>
        <taxon>Bacillota incertae sedis</taxon>
        <taxon>Caldicellulosiruptorales</taxon>
        <taxon>Caldicellulosiruptoraceae</taxon>
        <taxon>Caldicellulosiruptor</taxon>
    </lineage>
</organism>
<dbReference type="EMBL" id="CP113865">
    <property type="protein sequence ID" value="WAM34083.1"/>
    <property type="molecule type" value="Genomic_DNA"/>
</dbReference>
<protein>
    <submittedName>
        <fullName evidence="2">Rod-binding protein</fullName>
    </submittedName>
</protein>
<name>A0ABY7BMK5_9FIRM</name>
<dbReference type="RefSeq" id="WP_082054575.1">
    <property type="nucleotide sequence ID" value="NZ_CP113865.1"/>
</dbReference>
<sequence>MIGVQDLGNNTGMAEAINNANSNSLIDKLEKAYSEKDKQRLKEACDDFEAILLSSIFKEMKKSIPESGLFEKSIADDIFNDMFVDEVSKKASSQGGVGLSKLLYDSILRRIENAYRFKDEK</sequence>
<dbReference type="InterPro" id="IPR019301">
    <property type="entry name" value="Flagellar_prot_FlgJ_N"/>
</dbReference>
<feature type="domain" description="Flagellar protein FlgJ N-terminal" evidence="1">
    <location>
        <begin position="58"/>
        <end position="104"/>
    </location>
</feature>
<evidence type="ECO:0000313" key="3">
    <source>
        <dbReference type="Proteomes" id="UP001164909"/>
    </source>
</evidence>
<proteinExistence type="predicted"/>